<comment type="subcellular location">
    <subcellularLocation>
        <location evidence="1">Cell membrane</location>
        <topology evidence="1">Multi-pass membrane protein</topology>
    </subcellularLocation>
</comment>
<feature type="transmembrane region" description="Helical" evidence="6">
    <location>
        <begin position="404"/>
        <end position="425"/>
    </location>
</feature>
<evidence type="ECO:0000256" key="6">
    <source>
        <dbReference type="SAM" id="Phobius"/>
    </source>
</evidence>
<dbReference type="PANTHER" id="PTHR43124:SF3">
    <property type="entry name" value="CHLORAMPHENICOL EFFLUX PUMP RV0191"/>
    <property type="match status" value="1"/>
</dbReference>
<dbReference type="InterPro" id="IPR011701">
    <property type="entry name" value="MFS"/>
</dbReference>
<feature type="transmembrane region" description="Helical" evidence="6">
    <location>
        <begin position="44"/>
        <end position="62"/>
    </location>
</feature>
<feature type="domain" description="Major facilitator superfamily (MFS) profile" evidence="7">
    <location>
        <begin position="9"/>
        <end position="436"/>
    </location>
</feature>
<evidence type="ECO:0000313" key="8">
    <source>
        <dbReference type="EMBL" id="NBC37431.1"/>
    </source>
</evidence>
<feature type="transmembrane region" description="Helical" evidence="6">
    <location>
        <begin position="137"/>
        <end position="160"/>
    </location>
</feature>
<keyword evidence="2" id="KW-1003">Cell membrane</keyword>
<dbReference type="SUPFAM" id="SSF103473">
    <property type="entry name" value="MFS general substrate transporter"/>
    <property type="match status" value="1"/>
</dbReference>
<feature type="transmembrane region" description="Helical" evidence="6">
    <location>
        <begin position="166"/>
        <end position="184"/>
    </location>
</feature>
<dbReference type="PANTHER" id="PTHR43124">
    <property type="entry name" value="PURINE EFFLUX PUMP PBUE"/>
    <property type="match status" value="1"/>
</dbReference>
<feature type="transmembrane region" description="Helical" evidence="6">
    <location>
        <begin position="309"/>
        <end position="330"/>
    </location>
</feature>
<keyword evidence="4 6" id="KW-1133">Transmembrane helix</keyword>
<dbReference type="Pfam" id="PF07690">
    <property type="entry name" value="MFS_1"/>
    <property type="match status" value="1"/>
</dbReference>
<protein>
    <submittedName>
        <fullName evidence="8">MFS transporter</fullName>
    </submittedName>
</protein>
<evidence type="ECO:0000256" key="2">
    <source>
        <dbReference type="ARBA" id="ARBA00022475"/>
    </source>
</evidence>
<keyword evidence="5 6" id="KW-0472">Membrane</keyword>
<evidence type="ECO:0000256" key="1">
    <source>
        <dbReference type="ARBA" id="ARBA00004651"/>
    </source>
</evidence>
<dbReference type="EMBL" id="JAAAPO010000005">
    <property type="protein sequence ID" value="NBC37431.1"/>
    <property type="molecule type" value="Genomic_DNA"/>
</dbReference>
<keyword evidence="3 6" id="KW-0812">Transmembrane</keyword>
<dbReference type="RefSeq" id="WP_161719500.1">
    <property type="nucleotide sequence ID" value="NZ_JAAAPO010000005.1"/>
</dbReference>
<dbReference type="InterPro" id="IPR036259">
    <property type="entry name" value="MFS_trans_sf"/>
</dbReference>
<keyword evidence="9" id="KW-1185">Reference proteome</keyword>
<evidence type="ECO:0000259" key="7">
    <source>
        <dbReference type="PROSITE" id="PS50850"/>
    </source>
</evidence>
<dbReference type="InterPro" id="IPR020846">
    <property type="entry name" value="MFS_dom"/>
</dbReference>
<evidence type="ECO:0000313" key="9">
    <source>
        <dbReference type="Proteomes" id="UP000753724"/>
    </source>
</evidence>
<evidence type="ECO:0000256" key="4">
    <source>
        <dbReference type="ARBA" id="ARBA00022989"/>
    </source>
</evidence>
<evidence type="ECO:0000256" key="3">
    <source>
        <dbReference type="ARBA" id="ARBA00022692"/>
    </source>
</evidence>
<reference evidence="9" key="1">
    <citation type="submission" date="2020-01" db="EMBL/GenBank/DDBJ databases">
        <title>Sphingomonas sp. strain CSW-10.</title>
        <authorList>
            <person name="Chen W.-M."/>
        </authorList>
    </citation>
    <scope>NUCLEOTIDE SEQUENCE [LARGE SCALE GENOMIC DNA]</scope>
    <source>
        <strain evidence="9">FSY-8</strain>
    </source>
</reference>
<sequence length="438" mass="44899">MTTTQRRVAVLLLALLNAFGFIDRVLVALVAERIKADYLLNDFQIGLLGGTAFAIVNAMASVPIARMAERTNRARLTALFLLVGSGFTALLGQAGSFAQLLACRLGMAVGSAATEAPPHSMISDMYPPERRASAISLFMLGVPLAALFGSFAGGAIAQAYGWRATFHAFGLVGGGIGVICLLWLKEPARMAPETAARPGTLAVLRLMGSSRVLSLIVAGVACISLGSYGVNTFLPAFFSRHFGMDTAQAGLMFGLISGVASMVGTLAGGYGAQWAARRGAGRMLWVPAAGVWLGVPLFLLGMASGVLPVAVGLMLVGSCGFYMAMGPAIATLHGHLDSYSRATGSALFLVIIHMVGQGFGPPMVGRLSDVLSQALYGGVGGFAADCARGVAASPACAAASAGGLQWSIAAFSLFFVVGGVLLAMATRGTSAMREAAHA</sequence>
<feature type="transmembrane region" description="Helical" evidence="6">
    <location>
        <begin position="284"/>
        <end position="303"/>
    </location>
</feature>
<evidence type="ECO:0000256" key="5">
    <source>
        <dbReference type="ARBA" id="ARBA00023136"/>
    </source>
</evidence>
<feature type="transmembrane region" description="Helical" evidence="6">
    <location>
        <begin position="212"/>
        <end position="230"/>
    </location>
</feature>
<dbReference type="PROSITE" id="PS50850">
    <property type="entry name" value="MFS"/>
    <property type="match status" value="1"/>
</dbReference>
<dbReference type="Proteomes" id="UP000753724">
    <property type="component" value="Unassembled WGS sequence"/>
</dbReference>
<dbReference type="InterPro" id="IPR050189">
    <property type="entry name" value="MFS_Efflux_Transporters"/>
</dbReference>
<feature type="transmembrane region" description="Helical" evidence="6">
    <location>
        <begin position="250"/>
        <end position="272"/>
    </location>
</feature>
<accession>A0ABW9XFW2</accession>
<gene>
    <name evidence="8" type="ORF">GTZ99_12815</name>
</gene>
<dbReference type="Gene3D" id="1.20.1250.20">
    <property type="entry name" value="MFS general substrate transporter like domains"/>
    <property type="match status" value="1"/>
</dbReference>
<proteinExistence type="predicted"/>
<feature type="transmembrane region" description="Helical" evidence="6">
    <location>
        <begin position="342"/>
        <end position="360"/>
    </location>
</feature>
<name>A0ABW9XFW2_9SPHN</name>
<organism evidence="8 9">
    <name type="scientific">Novosphingobium ovatum</name>
    <dbReference type="NCBI Taxonomy" id="1908523"/>
    <lineage>
        <taxon>Bacteria</taxon>
        <taxon>Pseudomonadati</taxon>
        <taxon>Pseudomonadota</taxon>
        <taxon>Alphaproteobacteria</taxon>
        <taxon>Sphingomonadales</taxon>
        <taxon>Sphingomonadaceae</taxon>
        <taxon>Novosphingobium</taxon>
    </lineage>
</organism>
<comment type="caution">
    <text evidence="8">The sequence shown here is derived from an EMBL/GenBank/DDBJ whole genome shotgun (WGS) entry which is preliminary data.</text>
</comment>